<accession>F8L709</accession>
<reference evidence="2 3" key="2">
    <citation type="journal article" date="2011" name="Mol. Biol. Evol.">
        <title>Unity in variety--the pan-genome of the Chlamydiae.</title>
        <authorList>
            <person name="Collingro A."/>
            <person name="Tischler P."/>
            <person name="Weinmaier T."/>
            <person name="Penz T."/>
            <person name="Heinz E."/>
            <person name="Brunham R.C."/>
            <person name="Read T.D."/>
            <person name="Bavoil P.M."/>
            <person name="Sachse K."/>
            <person name="Kahane S."/>
            <person name="Friedman M.G."/>
            <person name="Rattei T."/>
            <person name="Myers G.S."/>
            <person name="Horn M."/>
        </authorList>
    </citation>
    <scope>NUCLEOTIDE SEQUENCE [LARGE SCALE GENOMIC DNA]</scope>
    <source>
        <strain evidence="3">ATCC VR-1471 / Z</strain>
    </source>
</reference>
<reference key="1">
    <citation type="journal article" date="2011" name="Mol. Biol. Evol.">
        <title>Unity in variety -- the pan-genome of the Chlamydiae.</title>
        <authorList>
            <person name="Collingro A."/>
            <person name="Tischler P."/>
            <person name="Weinmaier T."/>
            <person name="Penz T."/>
            <person name="Heinz E."/>
            <person name="Brunham R.C."/>
            <person name="Read T.D."/>
            <person name="Bavoil P.M."/>
            <person name="Sachse K."/>
            <person name="Kahane S."/>
            <person name="Friedman M.G."/>
            <person name="Rattei T."/>
            <person name="Myers G.S.A."/>
            <person name="Horn M."/>
        </authorList>
    </citation>
    <scope>NUCLEOTIDE SEQUENCE</scope>
    <source>
        <strain>Z</strain>
    </source>
</reference>
<dbReference type="AlphaFoldDB" id="F8L709"/>
<dbReference type="KEGG" id="sng:SNE_A06470"/>
<feature type="region of interest" description="Disordered" evidence="1">
    <location>
        <begin position="427"/>
        <end position="447"/>
    </location>
</feature>
<dbReference type="Proteomes" id="UP000000496">
    <property type="component" value="Chromosome gsn.131"/>
</dbReference>
<sequence>MDKKFSWIGSWAYVDTQNQVYIEQDHFFSPAIRTLFSMIGLRNYDLATILPAIQTIPTSLEQTANVKYVFEKLAKRSGLTSSDLNHLKELSSNTKITEETRKFVENSIGNQRLNKALISFRSQLHDDSLIDRKVLDTLATFSYKTRPAAAFEQAFEKVKKIQPMLRKQGMEGALHESDKLTHRDLIVIEDMAKLAPIISQFKKRGIPLSKDTPLGTLSRKINRTENFINQVHNIAERQAPHSKGGTLIFYDIHNFGAKRDYWTKLFDKVVFKYLFGTSLFHASVGYRNEKGQDIEADIWARFRQMRRTLYSRTFKTMEFNYNKIAGNEKTRAQLELLYGKNWQQVIEAKFQRRLQAYFQNTKPYQHLFNPSLRRFLTGFGFRFNPFKTDLLQKIQLGKESVCSEFATKSIMQCFMQLQEEVHADWNKSKRTPKDQEAPKLEHPIRPSRRLHRVTPHEMVKRLQNTGFATEAKPPAIIENLIQVHDFKL</sequence>
<evidence type="ECO:0000256" key="1">
    <source>
        <dbReference type="SAM" id="MobiDB-lite"/>
    </source>
</evidence>
<organism evidence="2 3">
    <name type="scientific">Simkania negevensis (strain ATCC VR-1471 / DSM 27360 / Z)</name>
    <dbReference type="NCBI Taxonomy" id="331113"/>
    <lineage>
        <taxon>Bacteria</taxon>
        <taxon>Pseudomonadati</taxon>
        <taxon>Chlamydiota</taxon>
        <taxon>Chlamydiia</taxon>
        <taxon>Parachlamydiales</taxon>
        <taxon>Simkaniaceae</taxon>
        <taxon>Simkania</taxon>
    </lineage>
</organism>
<gene>
    <name evidence="2" type="ordered locus">SNE_A06470</name>
</gene>
<dbReference type="HOGENOM" id="CLU_558835_0_0_0"/>
<proteinExistence type="predicted"/>
<name>F8L709_SIMNZ</name>
<evidence type="ECO:0000313" key="2">
    <source>
        <dbReference type="EMBL" id="CCB88524.1"/>
    </source>
</evidence>
<dbReference type="EMBL" id="FR872582">
    <property type="protein sequence ID" value="CCB88524.1"/>
    <property type="molecule type" value="Genomic_DNA"/>
</dbReference>
<protein>
    <submittedName>
        <fullName evidence="2">Uncharacterized protein</fullName>
    </submittedName>
</protein>
<feature type="compositionally biased region" description="Basic and acidic residues" evidence="1">
    <location>
        <begin position="427"/>
        <end position="444"/>
    </location>
</feature>
<dbReference type="RefSeq" id="WP_013942991.1">
    <property type="nucleotide sequence ID" value="NC_015713.1"/>
</dbReference>
<keyword evidence="3" id="KW-1185">Reference proteome</keyword>
<evidence type="ECO:0000313" key="3">
    <source>
        <dbReference type="Proteomes" id="UP000000496"/>
    </source>
</evidence>